<proteinExistence type="predicted"/>
<evidence type="ECO:0000313" key="2">
    <source>
        <dbReference type="Proteomes" id="UP000284006"/>
    </source>
</evidence>
<sequence>MKITVKGGGGFAGGAEHYQLDTAGVSHGPELEALLQDLGFFQAAATPAPVGADIPHWEITADDGQRCHTVEFAEDGGPACTHWKPLLERLRAGG</sequence>
<protein>
    <submittedName>
        <fullName evidence="1">Uncharacterized protein</fullName>
    </submittedName>
</protein>
<name>A0A418Y7S2_9BURK</name>
<dbReference type="AlphaFoldDB" id="A0A418Y7S2"/>
<accession>A0A418Y7S2</accession>
<dbReference type="Pfam" id="PF20242">
    <property type="entry name" value="Emfourin"/>
    <property type="match status" value="1"/>
</dbReference>
<reference evidence="1 2" key="1">
    <citation type="submission" date="2018-09" db="EMBL/GenBank/DDBJ databases">
        <authorList>
            <person name="Zhu H."/>
        </authorList>
    </citation>
    <scope>NUCLEOTIDE SEQUENCE [LARGE SCALE GENOMIC DNA]</scope>
    <source>
        <strain evidence="1 2">K1S02-61</strain>
    </source>
</reference>
<dbReference type="Proteomes" id="UP000284006">
    <property type="component" value="Unassembled WGS sequence"/>
</dbReference>
<dbReference type="EMBL" id="QYUP01000016">
    <property type="protein sequence ID" value="RJG27045.1"/>
    <property type="molecule type" value="Genomic_DNA"/>
</dbReference>
<organism evidence="1 2">
    <name type="scientific">Massilia cavernae</name>
    <dbReference type="NCBI Taxonomy" id="2320864"/>
    <lineage>
        <taxon>Bacteria</taxon>
        <taxon>Pseudomonadati</taxon>
        <taxon>Pseudomonadota</taxon>
        <taxon>Betaproteobacteria</taxon>
        <taxon>Burkholderiales</taxon>
        <taxon>Oxalobacteraceae</taxon>
        <taxon>Telluria group</taxon>
        <taxon>Massilia</taxon>
    </lineage>
</organism>
<dbReference type="RefSeq" id="WP_119809224.1">
    <property type="nucleotide sequence ID" value="NZ_QYUP01000016.1"/>
</dbReference>
<keyword evidence="2" id="KW-1185">Reference proteome</keyword>
<gene>
    <name evidence="1" type="ORF">D3872_01915</name>
</gene>
<evidence type="ECO:0000313" key="1">
    <source>
        <dbReference type="EMBL" id="RJG27045.1"/>
    </source>
</evidence>
<dbReference type="OrthoDB" id="8705566at2"/>
<comment type="caution">
    <text evidence="1">The sequence shown here is derived from an EMBL/GenBank/DDBJ whole genome shotgun (WGS) entry which is preliminary data.</text>
</comment>
<dbReference type="InterPro" id="IPR049457">
    <property type="entry name" value="Emfourin"/>
</dbReference>